<comment type="caution">
    <text evidence="1">The sequence shown here is derived from an EMBL/GenBank/DDBJ whole genome shotgun (WGS) entry which is preliminary data.</text>
</comment>
<organism evidence="1 2">
    <name type="scientific">Aphis craccivora</name>
    <name type="common">Cowpea aphid</name>
    <dbReference type="NCBI Taxonomy" id="307492"/>
    <lineage>
        <taxon>Eukaryota</taxon>
        <taxon>Metazoa</taxon>
        <taxon>Ecdysozoa</taxon>
        <taxon>Arthropoda</taxon>
        <taxon>Hexapoda</taxon>
        <taxon>Insecta</taxon>
        <taxon>Pterygota</taxon>
        <taxon>Neoptera</taxon>
        <taxon>Paraneoptera</taxon>
        <taxon>Hemiptera</taxon>
        <taxon>Sternorrhyncha</taxon>
        <taxon>Aphidomorpha</taxon>
        <taxon>Aphidoidea</taxon>
        <taxon>Aphididae</taxon>
        <taxon>Aphidini</taxon>
        <taxon>Aphis</taxon>
        <taxon>Aphis</taxon>
    </lineage>
</organism>
<dbReference type="OrthoDB" id="10564682at2759"/>
<dbReference type="AlphaFoldDB" id="A0A6G0YXK2"/>
<gene>
    <name evidence="1" type="ORF">FWK35_00010359</name>
</gene>
<dbReference type="Proteomes" id="UP000478052">
    <property type="component" value="Unassembled WGS sequence"/>
</dbReference>
<evidence type="ECO:0000313" key="1">
    <source>
        <dbReference type="EMBL" id="KAF0762704.1"/>
    </source>
</evidence>
<proteinExistence type="predicted"/>
<evidence type="ECO:0000313" key="2">
    <source>
        <dbReference type="Proteomes" id="UP000478052"/>
    </source>
</evidence>
<sequence>MKDRKEKDVSQINSKVLFCQQPLVQNVINMEKRFSTESLKMASAVDNFFKLNFNESKFFIEHYQDLLSISNQNLRSEMTVAKNFIKSSCNKNDFELEDIKKKMSQNKFTQIYTNCCK</sequence>
<keyword evidence="2" id="KW-1185">Reference proteome</keyword>
<accession>A0A6G0YXK2</accession>
<reference evidence="1 2" key="1">
    <citation type="submission" date="2019-08" db="EMBL/GenBank/DDBJ databases">
        <title>Whole genome of Aphis craccivora.</title>
        <authorList>
            <person name="Voronova N.V."/>
            <person name="Shulinski R.S."/>
            <person name="Bandarenka Y.V."/>
            <person name="Zhorov D.G."/>
            <person name="Warner D."/>
        </authorList>
    </citation>
    <scope>NUCLEOTIDE SEQUENCE [LARGE SCALE GENOMIC DNA]</scope>
    <source>
        <strain evidence="1">180601</strain>
        <tissue evidence="1">Whole Body</tissue>
    </source>
</reference>
<dbReference type="EMBL" id="VUJU01002066">
    <property type="protein sequence ID" value="KAF0762704.1"/>
    <property type="molecule type" value="Genomic_DNA"/>
</dbReference>
<name>A0A6G0YXK2_APHCR</name>
<protein>
    <submittedName>
        <fullName evidence="1">Zinc finger MYM-type protein 1-like</fullName>
    </submittedName>
</protein>